<gene>
    <name evidence="1" type="ORF">SPHINGO8BC_110212</name>
</gene>
<protein>
    <submittedName>
        <fullName evidence="1">Uncharacterized protein</fullName>
    </submittedName>
</protein>
<organism evidence="1 2">
    <name type="scientific">Sphingobacterium multivorum</name>
    <dbReference type="NCBI Taxonomy" id="28454"/>
    <lineage>
        <taxon>Bacteria</taxon>
        <taxon>Pseudomonadati</taxon>
        <taxon>Bacteroidota</taxon>
        <taxon>Sphingobacteriia</taxon>
        <taxon>Sphingobacteriales</taxon>
        <taxon>Sphingobacteriaceae</taxon>
        <taxon>Sphingobacterium</taxon>
    </lineage>
</organism>
<proteinExistence type="predicted"/>
<dbReference type="AlphaFoldDB" id="A0A653YMR4"/>
<evidence type="ECO:0000313" key="1">
    <source>
        <dbReference type="EMBL" id="VXC43152.1"/>
    </source>
</evidence>
<evidence type="ECO:0000313" key="2">
    <source>
        <dbReference type="Proteomes" id="UP000432350"/>
    </source>
</evidence>
<reference evidence="1 2" key="1">
    <citation type="submission" date="2019-10" db="EMBL/GenBank/DDBJ databases">
        <authorList>
            <person name="Karimi E."/>
        </authorList>
    </citation>
    <scope>NUCLEOTIDE SEQUENCE [LARGE SCALE GENOMIC DNA]</scope>
    <source>
        <strain evidence="1">Sphingobacterium sp. 8BC</strain>
    </source>
</reference>
<name>A0A653YMR4_SPHMU</name>
<dbReference type="Proteomes" id="UP000432350">
    <property type="component" value="Unassembled WGS sequence"/>
</dbReference>
<dbReference type="AntiFam" id="ANF00010">
    <property type="entry name" value="tRNA translation"/>
</dbReference>
<accession>A0A653YMR4</accession>
<dbReference type="EMBL" id="CABWMV010000003">
    <property type="protein sequence ID" value="VXC43152.1"/>
    <property type="molecule type" value="Genomic_DNA"/>
</dbReference>
<sequence>MITDLNKRSTGAIAQLVEQRTENPCVPGSNPGGTTKKACSMNKLFLF</sequence>